<evidence type="ECO:0000256" key="3">
    <source>
        <dbReference type="ARBA" id="ARBA00023027"/>
    </source>
</evidence>
<keyword evidence="2" id="KW-0560">Oxidoreductase</keyword>
<keyword evidence="3" id="KW-0520">NAD</keyword>
<organism evidence="4">
    <name type="scientific">marine metagenome</name>
    <dbReference type="NCBI Taxonomy" id="408172"/>
    <lineage>
        <taxon>unclassified sequences</taxon>
        <taxon>metagenomes</taxon>
        <taxon>ecological metagenomes</taxon>
    </lineage>
</organism>
<dbReference type="PANTHER" id="PTHR30004">
    <property type="entry name" value="4-HYDROXYTHREONINE-4-PHOSPHATE DEHYDROGENASE"/>
    <property type="match status" value="1"/>
</dbReference>
<dbReference type="SUPFAM" id="SSF53659">
    <property type="entry name" value="Isocitrate/Isopropylmalate dehydrogenase-like"/>
    <property type="match status" value="1"/>
</dbReference>
<dbReference type="PANTHER" id="PTHR30004:SF5">
    <property type="entry name" value="4-HYDROXYTHREONINE-4-PHOSPHATE DEHYDROGENASE"/>
    <property type="match status" value="1"/>
</dbReference>
<gene>
    <name evidence="4" type="ORF">METZ01_LOCUS61181</name>
</gene>
<dbReference type="Pfam" id="PF04166">
    <property type="entry name" value="PdxA"/>
    <property type="match status" value="1"/>
</dbReference>
<dbReference type="Gene3D" id="3.40.718.10">
    <property type="entry name" value="Isopropylmalate Dehydrogenase"/>
    <property type="match status" value="1"/>
</dbReference>
<keyword evidence="1" id="KW-0479">Metal-binding</keyword>
<dbReference type="GO" id="GO:0051287">
    <property type="term" value="F:NAD binding"/>
    <property type="evidence" value="ECO:0007669"/>
    <property type="project" value="InterPro"/>
</dbReference>
<dbReference type="GO" id="GO:0046872">
    <property type="term" value="F:metal ion binding"/>
    <property type="evidence" value="ECO:0007669"/>
    <property type="project" value="UniProtKB-KW"/>
</dbReference>
<dbReference type="GO" id="GO:0042823">
    <property type="term" value="P:pyridoxal phosphate biosynthetic process"/>
    <property type="evidence" value="ECO:0007669"/>
    <property type="project" value="TreeGrafter"/>
</dbReference>
<sequence length="328" mass="35703">MDKSAPFIITSGEPSGIGPDIVLSLAMRKDSGQFLVFGNIDMLKTRADVLGMNIDIVPYKIGSESDNTESNSLLVKDFELPETVIPGELNKENSVYVIEMIKEATLGCLSGQYKGLITAPVHKHIINESGIKFSGHTEYIAELCNSKNPIMTFISDTMKMALATTHVPLKKISRLITTDLLVDICRILHLDLERLFDLKSPKIGILGLNPHAGENGILGDEEINTILPAIKIIQNEGINAIGPLAADTAFLFNQSQRVDLMLAMYHDQGLPLFKFSNHLQSANVTLGIPIIRTSVDHGVALDKAASGEALNDSLHYAITIAENMYGHA</sequence>
<proteinExistence type="predicted"/>
<evidence type="ECO:0000256" key="1">
    <source>
        <dbReference type="ARBA" id="ARBA00022723"/>
    </source>
</evidence>
<dbReference type="AlphaFoldDB" id="A0A381T0W7"/>
<dbReference type="GO" id="GO:0050570">
    <property type="term" value="F:4-hydroxythreonine-4-phosphate dehydrogenase activity"/>
    <property type="evidence" value="ECO:0007669"/>
    <property type="project" value="TreeGrafter"/>
</dbReference>
<evidence type="ECO:0008006" key="5">
    <source>
        <dbReference type="Google" id="ProtNLM"/>
    </source>
</evidence>
<dbReference type="GO" id="GO:0008615">
    <property type="term" value="P:pyridoxine biosynthetic process"/>
    <property type="evidence" value="ECO:0007669"/>
    <property type="project" value="TreeGrafter"/>
</dbReference>
<evidence type="ECO:0000256" key="2">
    <source>
        <dbReference type="ARBA" id="ARBA00023002"/>
    </source>
</evidence>
<protein>
    <recommendedName>
        <fullName evidence="5">4-hydroxythreonine-4-phosphate dehydrogenase</fullName>
    </recommendedName>
</protein>
<dbReference type="EMBL" id="UINC01003673">
    <property type="protein sequence ID" value="SVA08327.1"/>
    <property type="molecule type" value="Genomic_DNA"/>
</dbReference>
<dbReference type="InterPro" id="IPR005255">
    <property type="entry name" value="PdxA_fam"/>
</dbReference>
<evidence type="ECO:0000313" key="4">
    <source>
        <dbReference type="EMBL" id="SVA08327.1"/>
    </source>
</evidence>
<dbReference type="NCBIfam" id="TIGR00557">
    <property type="entry name" value="pdxA"/>
    <property type="match status" value="1"/>
</dbReference>
<accession>A0A381T0W7</accession>
<reference evidence="4" key="1">
    <citation type="submission" date="2018-05" db="EMBL/GenBank/DDBJ databases">
        <authorList>
            <person name="Lanie J.A."/>
            <person name="Ng W.-L."/>
            <person name="Kazmierczak K.M."/>
            <person name="Andrzejewski T.M."/>
            <person name="Davidsen T.M."/>
            <person name="Wayne K.J."/>
            <person name="Tettelin H."/>
            <person name="Glass J.I."/>
            <person name="Rusch D."/>
            <person name="Podicherti R."/>
            <person name="Tsui H.-C.T."/>
            <person name="Winkler M.E."/>
        </authorList>
    </citation>
    <scope>NUCLEOTIDE SEQUENCE</scope>
</reference>
<name>A0A381T0W7_9ZZZZ</name>